<proteinExistence type="predicted"/>
<dbReference type="AlphaFoldDB" id="A0AA86ANR9"/>
<evidence type="ECO:0000313" key="2">
    <source>
        <dbReference type="Proteomes" id="UP000019322"/>
    </source>
</evidence>
<evidence type="ECO:0000313" key="1">
    <source>
        <dbReference type="EMBL" id="AHJ12982.1"/>
    </source>
</evidence>
<protein>
    <submittedName>
        <fullName evidence="1">Uncharacterized protein</fullName>
    </submittedName>
</protein>
<reference evidence="1 2" key="1">
    <citation type="journal article" date="2014" name="Environ. Microbiol.">
        <title>Insights into organohalide respiration and the versatile catabolism of Sulfurospirillum multivorans gained from comparative genomics and physiological studies.</title>
        <authorList>
            <person name="Goris T."/>
            <person name="Schubert T."/>
            <person name="Gadkari J."/>
            <person name="Wubet T."/>
            <person name="Tarkka M."/>
            <person name="Buscot F."/>
            <person name="Adrian L."/>
            <person name="Diekert G."/>
        </authorList>
    </citation>
    <scope>NUCLEOTIDE SEQUENCE [LARGE SCALE GENOMIC DNA]</scope>
    <source>
        <strain evidence="2">DM 12446 / JCM 15788 / NBRC 109480</strain>
    </source>
</reference>
<name>A0AA86ANR9_SULMK</name>
<dbReference type="EMBL" id="CP007201">
    <property type="protein sequence ID" value="AHJ12982.1"/>
    <property type="molecule type" value="Genomic_DNA"/>
</dbReference>
<organism evidence="1 2">
    <name type="scientific">Sulfurospirillum multivorans (strain DM 12446 / JCM 15788 / NBRC 109480)</name>
    <dbReference type="NCBI Taxonomy" id="1150621"/>
    <lineage>
        <taxon>Bacteria</taxon>
        <taxon>Pseudomonadati</taxon>
        <taxon>Campylobacterota</taxon>
        <taxon>Epsilonproteobacteria</taxon>
        <taxon>Campylobacterales</taxon>
        <taxon>Sulfurospirillaceae</taxon>
        <taxon>Sulfurospirillum</taxon>
    </lineage>
</organism>
<sequence length="108" mass="12517">MRDNSPTQRAVIDMGVVLKTRITSYKDNNHVLNEEHNVFFFAVQPDFVVTNSLPKEKSKYSYQGPIVDFSESKFIDPEQKVNTESRVLEREAEFDKKIDSFLNTQNGK</sequence>
<dbReference type="Proteomes" id="UP000019322">
    <property type="component" value="Chromosome"/>
</dbReference>
<accession>A0AA86ANR9</accession>
<dbReference type="KEGG" id="smul:SMUL_1727"/>
<gene>
    <name evidence="1" type="ORF">SMUL_1727</name>
</gene>